<reference evidence="6" key="2">
    <citation type="submission" date="2011-03" db="EMBL/GenBank/DDBJ databases">
        <title>The complete genome of Hippea maritima DSM 10411.</title>
        <authorList>
            <consortium name="US DOE Joint Genome Institute (JGI-PGF)"/>
            <person name="Lucas S."/>
            <person name="Copeland A."/>
            <person name="Lapidus A."/>
            <person name="Bruce D."/>
            <person name="Goodwin L."/>
            <person name="Pitluck S."/>
            <person name="Peters L."/>
            <person name="Kyrpides N."/>
            <person name="Mavromatis K."/>
            <person name="Pagani I."/>
            <person name="Ivanova N."/>
            <person name="Mikhailova N."/>
            <person name="Lu M."/>
            <person name="Detter J.C."/>
            <person name="Tapia R."/>
            <person name="Han C."/>
            <person name="Land M."/>
            <person name="Hauser L."/>
            <person name="Markowitz V."/>
            <person name="Cheng J.-F."/>
            <person name="Hugenholtz P."/>
            <person name="Woyke T."/>
            <person name="Wu D."/>
            <person name="Spring S."/>
            <person name="Schroeder M."/>
            <person name="Brambilla E."/>
            <person name="Klenk H.-P."/>
            <person name="Eisen J.A."/>
        </authorList>
    </citation>
    <scope>NUCLEOTIDE SEQUENCE [LARGE SCALE GENOMIC DNA]</scope>
    <source>
        <strain evidence="6">ATCC 700847 / DSM 10411 / MH2</strain>
    </source>
</reference>
<dbReference type="SMART" id="SM00271">
    <property type="entry name" value="DnaJ"/>
    <property type="match status" value="1"/>
</dbReference>
<dbReference type="InterPro" id="IPR031636">
    <property type="entry name" value="PknG_TPR"/>
</dbReference>
<name>F2LVX6_HIPMA</name>
<dbReference type="Proteomes" id="UP000008139">
    <property type="component" value="Chromosome"/>
</dbReference>
<dbReference type="InterPro" id="IPR019734">
    <property type="entry name" value="TPR_rpt"/>
</dbReference>
<dbReference type="Pfam" id="PF00226">
    <property type="entry name" value="DnaJ"/>
    <property type="match status" value="1"/>
</dbReference>
<dbReference type="STRING" id="760142.Hipma_0941"/>
<dbReference type="PROSITE" id="PS50005">
    <property type="entry name" value="TPR"/>
    <property type="match status" value="2"/>
</dbReference>
<dbReference type="eggNOG" id="COG0457">
    <property type="taxonomic scope" value="Bacteria"/>
</dbReference>
<evidence type="ECO:0000313" key="6">
    <source>
        <dbReference type="Proteomes" id="UP000008139"/>
    </source>
</evidence>
<dbReference type="PRINTS" id="PR00625">
    <property type="entry name" value="JDOMAIN"/>
</dbReference>
<dbReference type="InterPro" id="IPR011990">
    <property type="entry name" value="TPR-like_helical_dom_sf"/>
</dbReference>
<evidence type="ECO:0000256" key="2">
    <source>
        <dbReference type="ARBA" id="ARBA00022803"/>
    </source>
</evidence>
<dbReference type="eggNOG" id="COG0484">
    <property type="taxonomic scope" value="Bacteria"/>
</dbReference>
<dbReference type="RefSeq" id="WP_013681951.1">
    <property type="nucleotide sequence ID" value="NC_015318.1"/>
</dbReference>
<feature type="domain" description="J" evidence="4">
    <location>
        <begin position="2"/>
        <end position="71"/>
    </location>
</feature>
<dbReference type="OrthoDB" id="9779889at2"/>
<keyword evidence="6" id="KW-1185">Reference proteome</keyword>
<dbReference type="SUPFAM" id="SSF46565">
    <property type="entry name" value="Chaperone J-domain"/>
    <property type="match status" value="1"/>
</dbReference>
<dbReference type="EMBL" id="CP002606">
    <property type="protein sequence ID" value="AEA33910.1"/>
    <property type="molecule type" value="Genomic_DNA"/>
</dbReference>
<evidence type="ECO:0000313" key="5">
    <source>
        <dbReference type="EMBL" id="AEA33910.1"/>
    </source>
</evidence>
<sequence length="204" mass="23819">MDPYEVLGVGRDISQEDLRKVFLRLAKQLHPDTARTDEEKHEKEMRFKEITQAYNMLKSKEFSRGLDDRKHPESDSRETLVRKAHVYISKGDYNSALKTLNLIKCDVDEGYEINLLYGIALLKKQRYHQAIKHFQKAVKSNPWDIEGYLYLGEVYEAILLKESAKKFYQEALKIDTSNKKANEALERLSSNTIGSLFRKIFGKR</sequence>
<keyword evidence="2 3" id="KW-0802">TPR repeat</keyword>
<dbReference type="PANTHER" id="PTHR45188:SF2">
    <property type="entry name" value="DNAJ HOMOLOG SUBFAMILY C MEMBER 7"/>
    <property type="match status" value="1"/>
</dbReference>
<dbReference type="AlphaFoldDB" id="F2LVX6"/>
<accession>F2LVX6</accession>
<feature type="repeat" description="TPR" evidence="3">
    <location>
        <begin position="145"/>
        <end position="178"/>
    </location>
</feature>
<feature type="repeat" description="TPR" evidence="3">
    <location>
        <begin position="111"/>
        <end position="144"/>
    </location>
</feature>
<dbReference type="Gene3D" id="1.25.40.10">
    <property type="entry name" value="Tetratricopeptide repeat domain"/>
    <property type="match status" value="1"/>
</dbReference>
<gene>
    <name evidence="5" type="ordered locus">Hipma_0941</name>
</gene>
<protein>
    <submittedName>
        <fullName evidence="5">Heat shock protein DnaJ domain protein</fullName>
    </submittedName>
</protein>
<dbReference type="InParanoid" id="F2LVX6"/>
<dbReference type="KEGG" id="hmr:Hipma_0941"/>
<dbReference type="SMART" id="SM00028">
    <property type="entry name" value="TPR"/>
    <property type="match status" value="2"/>
</dbReference>
<dbReference type="Pfam" id="PF16918">
    <property type="entry name" value="PknG_TPR"/>
    <property type="match status" value="1"/>
</dbReference>
<dbReference type="PROSITE" id="PS50076">
    <property type="entry name" value="DNAJ_2"/>
    <property type="match status" value="1"/>
</dbReference>
<reference evidence="5 6" key="1">
    <citation type="journal article" date="2011" name="Stand. Genomic Sci.">
        <title>Complete genome sequence of the thermophilic sulfur-reducer Hippea maritima type strain (MH(2)).</title>
        <authorList>
            <person name="Huntemann M."/>
            <person name="Lu M."/>
            <person name="Nolan M."/>
            <person name="Lapidus A."/>
            <person name="Lucas S."/>
            <person name="Hammon N."/>
            <person name="Deshpande S."/>
            <person name="Cheng J.F."/>
            <person name="Tapia R."/>
            <person name="Han C."/>
            <person name="Goodwin L."/>
            <person name="Pitluck S."/>
            <person name="Liolios K."/>
            <person name="Pagani I."/>
            <person name="Ivanova N."/>
            <person name="Ovchinikova G."/>
            <person name="Pati A."/>
            <person name="Chen A."/>
            <person name="Palaniappan K."/>
            <person name="Land M."/>
            <person name="Hauser L."/>
            <person name="Jeffries C.D."/>
            <person name="Detter J.C."/>
            <person name="Brambilla E.M."/>
            <person name="Rohde M."/>
            <person name="Spring S."/>
            <person name="Goker M."/>
            <person name="Woyke T."/>
            <person name="Bristow J."/>
            <person name="Eisen J.A."/>
            <person name="Markowitz V."/>
            <person name="Hugenholtz P."/>
            <person name="Kyrpides N.C."/>
            <person name="Klenk H.P."/>
            <person name="Mavromatis K."/>
        </authorList>
    </citation>
    <scope>NUCLEOTIDE SEQUENCE [LARGE SCALE GENOMIC DNA]</scope>
    <source>
        <strain evidence="6">ATCC 700847 / DSM 10411 / MH2</strain>
    </source>
</reference>
<dbReference type="PANTHER" id="PTHR45188">
    <property type="entry name" value="DNAJ PROTEIN P58IPK HOMOLOG"/>
    <property type="match status" value="1"/>
</dbReference>
<dbReference type="HOGENOM" id="CLU_1292668_0_0_7"/>
<evidence type="ECO:0000256" key="1">
    <source>
        <dbReference type="ARBA" id="ARBA00022737"/>
    </source>
</evidence>
<dbReference type="CDD" id="cd06257">
    <property type="entry name" value="DnaJ"/>
    <property type="match status" value="1"/>
</dbReference>
<keyword evidence="1" id="KW-0677">Repeat</keyword>
<dbReference type="SUPFAM" id="SSF48452">
    <property type="entry name" value="TPR-like"/>
    <property type="match status" value="1"/>
</dbReference>
<evidence type="ECO:0000259" key="4">
    <source>
        <dbReference type="PROSITE" id="PS50076"/>
    </source>
</evidence>
<keyword evidence="5" id="KW-0346">Stress response</keyword>
<dbReference type="InterPro" id="IPR036869">
    <property type="entry name" value="J_dom_sf"/>
</dbReference>
<dbReference type="InterPro" id="IPR001623">
    <property type="entry name" value="DnaJ_domain"/>
</dbReference>
<proteinExistence type="predicted"/>
<organism evidence="5 6">
    <name type="scientific">Hippea maritima (strain ATCC 700847 / DSM 10411 / MH2)</name>
    <dbReference type="NCBI Taxonomy" id="760142"/>
    <lineage>
        <taxon>Bacteria</taxon>
        <taxon>Pseudomonadati</taxon>
        <taxon>Campylobacterota</taxon>
        <taxon>Desulfurellia</taxon>
        <taxon>Desulfurellales</taxon>
        <taxon>Hippeaceae</taxon>
        <taxon>Hippea</taxon>
    </lineage>
</organism>
<dbReference type="Gene3D" id="1.10.287.110">
    <property type="entry name" value="DnaJ domain"/>
    <property type="match status" value="1"/>
</dbReference>
<evidence type="ECO:0000256" key="3">
    <source>
        <dbReference type="PROSITE-ProRule" id="PRU00339"/>
    </source>
</evidence>